<dbReference type="PANTHER" id="PTHR11439">
    <property type="entry name" value="GAG-POL-RELATED RETROTRANSPOSON"/>
    <property type="match status" value="1"/>
</dbReference>
<evidence type="ECO:0000259" key="1">
    <source>
        <dbReference type="Pfam" id="PF07727"/>
    </source>
</evidence>
<gene>
    <name evidence="2" type="ORF">CR513_30336</name>
</gene>
<organism evidence="2 3">
    <name type="scientific">Mucuna pruriens</name>
    <name type="common">Velvet bean</name>
    <name type="synonym">Dolichos pruriens</name>
    <dbReference type="NCBI Taxonomy" id="157652"/>
    <lineage>
        <taxon>Eukaryota</taxon>
        <taxon>Viridiplantae</taxon>
        <taxon>Streptophyta</taxon>
        <taxon>Embryophyta</taxon>
        <taxon>Tracheophyta</taxon>
        <taxon>Spermatophyta</taxon>
        <taxon>Magnoliopsida</taxon>
        <taxon>eudicotyledons</taxon>
        <taxon>Gunneridae</taxon>
        <taxon>Pentapetalae</taxon>
        <taxon>rosids</taxon>
        <taxon>fabids</taxon>
        <taxon>Fabales</taxon>
        <taxon>Fabaceae</taxon>
        <taxon>Papilionoideae</taxon>
        <taxon>50 kb inversion clade</taxon>
        <taxon>NPAAA clade</taxon>
        <taxon>indigoferoid/millettioid clade</taxon>
        <taxon>Phaseoleae</taxon>
        <taxon>Mucuna</taxon>
    </lineage>
</organism>
<dbReference type="InterPro" id="IPR043502">
    <property type="entry name" value="DNA/RNA_pol_sf"/>
</dbReference>
<reference evidence="2" key="1">
    <citation type="submission" date="2018-05" db="EMBL/GenBank/DDBJ databases">
        <title>Draft genome of Mucuna pruriens seed.</title>
        <authorList>
            <person name="Nnadi N.E."/>
            <person name="Vos R."/>
            <person name="Hasami M.H."/>
            <person name="Devisetty U.K."/>
            <person name="Aguiy J.C."/>
        </authorList>
    </citation>
    <scope>NUCLEOTIDE SEQUENCE [LARGE SCALE GENOMIC DNA]</scope>
    <source>
        <strain evidence="2">JCA_2017</strain>
    </source>
</reference>
<feature type="non-terminal residue" evidence="2">
    <location>
        <position position="1"/>
    </location>
</feature>
<protein>
    <recommendedName>
        <fullName evidence="1">Reverse transcriptase Ty1/copia-type domain-containing protein</fullName>
    </recommendedName>
</protein>
<evidence type="ECO:0000313" key="2">
    <source>
        <dbReference type="EMBL" id="RDX88108.1"/>
    </source>
</evidence>
<dbReference type="CDD" id="cd09272">
    <property type="entry name" value="RNase_HI_RT_Ty1"/>
    <property type="match status" value="1"/>
</dbReference>
<dbReference type="EMBL" id="QJKJ01006052">
    <property type="protein sequence ID" value="RDX88108.1"/>
    <property type="molecule type" value="Genomic_DNA"/>
</dbReference>
<dbReference type="Pfam" id="PF07727">
    <property type="entry name" value="RVT_2"/>
    <property type="match status" value="1"/>
</dbReference>
<dbReference type="AlphaFoldDB" id="A0A371GC14"/>
<accession>A0A371GC14</accession>
<sequence>MDLPTGAKTIGVKLDVKSAFLHGELSEDVYIEQPKGYVKKGKEHKVYKLHKVLYGLRQAPRAWFNRIEAHFMQDGFQECSSEQTLFIKKSTGENILIVSIYVDDLIYTCNDMSMMIKFKKSMMQAFNMTDLGKMRFFLDIEVLQKSGGIFVCQQKYANDVLKKFSMSENKPVKSPIVPGSKIDKDVDDDTYFKQIVGNLLYLTATQPDIMYMSKPTELHLQVAKRILQYLKGTTSYGIFYRKGREEILLAFTDSNYARYEDDSKSTSSYVLLLSSGVVSWISKKQPIFVAAATSACQAMWMRRVLRNLTHTKDSSTIIMCDNSSTIKLSENPVMHGRSKHIRVDLVEDGEIELVYCGTWEQVQI</sequence>
<dbReference type="STRING" id="157652.A0A371GC14"/>
<dbReference type="PANTHER" id="PTHR11439:SF517">
    <property type="entry name" value="CYSTEINE-RICH RLK (RECEPTOR-LIKE PROTEIN KINASE) 8"/>
    <property type="match status" value="1"/>
</dbReference>
<keyword evidence="3" id="KW-1185">Reference proteome</keyword>
<feature type="domain" description="Reverse transcriptase Ty1/copia-type" evidence="1">
    <location>
        <begin position="13"/>
        <end position="177"/>
    </location>
</feature>
<evidence type="ECO:0000313" key="3">
    <source>
        <dbReference type="Proteomes" id="UP000257109"/>
    </source>
</evidence>
<dbReference type="SUPFAM" id="SSF56672">
    <property type="entry name" value="DNA/RNA polymerases"/>
    <property type="match status" value="1"/>
</dbReference>
<dbReference type="OrthoDB" id="414945at2759"/>
<name>A0A371GC14_MUCPR</name>
<dbReference type="Proteomes" id="UP000257109">
    <property type="component" value="Unassembled WGS sequence"/>
</dbReference>
<proteinExistence type="predicted"/>
<comment type="caution">
    <text evidence="2">The sequence shown here is derived from an EMBL/GenBank/DDBJ whole genome shotgun (WGS) entry which is preliminary data.</text>
</comment>
<dbReference type="InterPro" id="IPR013103">
    <property type="entry name" value="RVT_2"/>
</dbReference>